<dbReference type="CDD" id="cd01846">
    <property type="entry name" value="fatty_acyltransferase_like"/>
    <property type="match status" value="1"/>
</dbReference>
<dbReference type="Pfam" id="PF00657">
    <property type="entry name" value="Lipase_GDSL"/>
    <property type="match status" value="1"/>
</dbReference>
<keyword evidence="2" id="KW-0812">Transmembrane</keyword>
<comment type="caution">
    <text evidence="3">The sequence shown here is derived from an EMBL/GenBank/DDBJ whole genome shotgun (WGS) entry which is preliminary data.</text>
</comment>
<feature type="transmembrane region" description="Helical" evidence="2">
    <location>
        <begin position="22"/>
        <end position="42"/>
    </location>
</feature>
<keyword evidence="4" id="KW-1185">Reference proteome</keyword>
<keyword evidence="2" id="KW-0472">Membrane</keyword>
<evidence type="ECO:0000256" key="1">
    <source>
        <dbReference type="ARBA" id="ARBA00008668"/>
    </source>
</evidence>
<dbReference type="GO" id="GO:0006629">
    <property type="term" value="P:lipid metabolic process"/>
    <property type="evidence" value="ECO:0007669"/>
    <property type="project" value="InterPro"/>
</dbReference>
<comment type="similarity">
    <text evidence="1">Belongs to the 'GDSL' lipolytic enzyme family.</text>
</comment>
<accession>A0A9W6F0G8</accession>
<dbReference type="InterPro" id="IPR008265">
    <property type="entry name" value="Lipase_GDSL_AS"/>
</dbReference>
<dbReference type="Gene3D" id="3.40.50.1110">
    <property type="entry name" value="SGNH hydrolase"/>
    <property type="match status" value="1"/>
</dbReference>
<proteinExistence type="inferred from homology"/>
<dbReference type="GO" id="GO:0016298">
    <property type="term" value="F:lipase activity"/>
    <property type="evidence" value="ECO:0007669"/>
    <property type="project" value="InterPro"/>
</dbReference>
<reference evidence="3 4" key="1">
    <citation type="journal article" date="2023" name="Commun. Biol.">
        <title>Reorganization of the ancestral sex-determining regions during the evolution of trioecy in Pleodorina starrii.</title>
        <authorList>
            <person name="Takahashi K."/>
            <person name="Suzuki S."/>
            <person name="Kawai-Toyooka H."/>
            <person name="Yamamoto K."/>
            <person name="Hamaji T."/>
            <person name="Ootsuki R."/>
            <person name="Yamaguchi H."/>
            <person name="Kawachi M."/>
            <person name="Higashiyama T."/>
            <person name="Nozaki H."/>
        </authorList>
    </citation>
    <scope>NUCLEOTIDE SEQUENCE [LARGE SCALE GENOMIC DNA]</scope>
    <source>
        <strain evidence="3 4">NIES-4479</strain>
    </source>
</reference>
<sequence>MAEDDGAAEEDGHRPLQGPRRAMSSLCLVVLVAASILAAVSLSHQAAVLAAAAAQGSSGSGVALPAAIIIFGDSLTDTGNVLNRSHCLVPTPQAYWLGRFSDGPVWADHLYTLAAAYNASANLTIQNYAHGGARACGLDPIRPPPGVVDLPDQISLYLASAPSAVADNGTVAAADGACLLPLQPVAPAAAINASSSAESGRAACRLFIMEAGVNDLNFFALKQTTDDPKTTFSQIGANITACRVAALDRLMAALVNSTSKQQRQQAISDGEGGGGCRDRIIVWNLPPLSFAPLIPEASRSYLDDVIAAHNAGLEASLAPLRERYPEGPSLEVYDTNTVATAVILEAGVVGLNSTAGCIKFKGEPGSSAYDKAMWLMTSSRRSDVCGQPSHYVSFDGIHPSSIIHSKAFAEPFATWLGWI</sequence>
<dbReference type="EMBL" id="BRXU01000005">
    <property type="protein sequence ID" value="GLC52093.1"/>
    <property type="molecule type" value="Genomic_DNA"/>
</dbReference>
<dbReference type="OrthoDB" id="549479at2759"/>
<dbReference type="PROSITE" id="PS01098">
    <property type="entry name" value="LIPASE_GDSL_SER"/>
    <property type="match status" value="1"/>
</dbReference>
<dbReference type="InterPro" id="IPR036514">
    <property type="entry name" value="SGNH_hydro_sf"/>
</dbReference>
<evidence type="ECO:0000313" key="3">
    <source>
        <dbReference type="EMBL" id="GLC52093.1"/>
    </source>
</evidence>
<dbReference type="Proteomes" id="UP001165080">
    <property type="component" value="Unassembled WGS sequence"/>
</dbReference>
<dbReference type="SUPFAM" id="SSF52266">
    <property type="entry name" value="SGNH hydrolase"/>
    <property type="match status" value="1"/>
</dbReference>
<organism evidence="3 4">
    <name type="scientific">Pleodorina starrii</name>
    <dbReference type="NCBI Taxonomy" id="330485"/>
    <lineage>
        <taxon>Eukaryota</taxon>
        <taxon>Viridiplantae</taxon>
        <taxon>Chlorophyta</taxon>
        <taxon>core chlorophytes</taxon>
        <taxon>Chlorophyceae</taxon>
        <taxon>CS clade</taxon>
        <taxon>Chlamydomonadales</taxon>
        <taxon>Volvocaceae</taxon>
        <taxon>Pleodorina</taxon>
    </lineage>
</organism>
<name>A0A9W6F0G8_9CHLO</name>
<evidence type="ECO:0000313" key="4">
    <source>
        <dbReference type="Proteomes" id="UP001165080"/>
    </source>
</evidence>
<dbReference type="PANTHER" id="PTHR22835">
    <property type="entry name" value="ZINC FINGER FYVE DOMAIN CONTAINING PROTEIN"/>
    <property type="match status" value="1"/>
</dbReference>
<protein>
    <submittedName>
        <fullName evidence="3">Hairy/enhancer-of-split with YRPW motif protein 2</fullName>
    </submittedName>
</protein>
<keyword evidence="2" id="KW-1133">Transmembrane helix</keyword>
<dbReference type="PANTHER" id="PTHR22835:SF659">
    <property type="entry name" value="GDSL LIPASE_ACYLHYDROLASE, PUTATIVE (AFU_ORTHOLOGUE AFUA_2G00510)-RELATED"/>
    <property type="match status" value="1"/>
</dbReference>
<gene>
    <name evidence="3" type="primary">PLEST003891</name>
    <name evidence="3" type="ORF">PLESTB_000582000</name>
</gene>
<dbReference type="AlphaFoldDB" id="A0A9W6F0G8"/>
<dbReference type="InterPro" id="IPR001087">
    <property type="entry name" value="GDSL"/>
</dbReference>
<evidence type="ECO:0000256" key="2">
    <source>
        <dbReference type="SAM" id="Phobius"/>
    </source>
</evidence>